<dbReference type="EMBL" id="JACWUN010000001">
    <property type="protein sequence ID" value="MBD1399247.1"/>
    <property type="molecule type" value="Genomic_DNA"/>
</dbReference>
<evidence type="ECO:0000256" key="2">
    <source>
        <dbReference type="ARBA" id="ARBA00022679"/>
    </source>
</evidence>
<dbReference type="NCBIfam" id="TIGR00095">
    <property type="entry name" value="16S rRNA (guanine(966)-N(2))-methyltransferase RsmD"/>
    <property type="match status" value="1"/>
</dbReference>
<dbReference type="Pfam" id="PF03602">
    <property type="entry name" value="Cons_hypoth95"/>
    <property type="match status" value="1"/>
</dbReference>
<comment type="caution">
    <text evidence="3">The sequence shown here is derived from an EMBL/GenBank/DDBJ whole genome shotgun (WGS) entry which is preliminary data.</text>
</comment>
<dbReference type="PROSITE" id="PS00092">
    <property type="entry name" value="N6_MTASE"/>
    <property type="match status" value="1"/>
</dbReference>
<protein>
    <submittedName>
        <fullName evidence="3">16S rRNA (Guanine(966)-N(2))-methyltransferase RsmD</fullName>
        <ecNumber evidence="3">2.1.1.171</ecNumber>
    </submittedName>
</protein>
<dbReference type="InterPro" id="IPR029063">
    <property type="entry name" value="SAM-dependent_MTases_sf"/>
</dbReference>
<keyword evidence="2 3" id="KW-0808">Transferase</keyword>
<gene>
    <name evidence="3" type="primary">rsmD</name>
    <name evidence="3" type="ORF">ICT70_01020</name>
</gene>
<sequence length="184" mass="19885">MRIIAGSARGKKLAAFDGRQIRPTPDRVREALFSMLTSRFGGLNGLTVLELFAGTGAQSLEALSRGAAKAVMIDHSPYAIKLIKDNTAACGYEDQVRLIIGELPACLDQVCRYAPFDLILLDPPYHAGLTDLVMTKVASLNLLAEGGIICVETQRSELPPPQGTLTLLDRRYYGSTAIHLFGLP</sequence>
<dbReference type="AlphaFoldDB" id="A0A8J6QLE3"/>
<dbReference type="GO" id="GO:0003676">
    <property type="term" value="F:nucleic acid binding"/>
    <property type="evidence" value="ECO:0007669"/>
    <property type="project" value="InterPro"/>
</dbReference>
<dbReference type="GO" id="GO:0052913">
    <property type="term" value="F:16S rRNA (guanine(966)-N(2))-methyltransferase activity"/>
    <property type="evidence" value="ECO:0007669"/>
    <property type="project" value="UniProtKB-EC"/>
</dbReference>
<dbReference type="PANTHER" id="PTHR43542:SF1">
    <property type="entry name" value="METHYLTRANSFERASE"/>
    <property type="match status" value="1"/>
</dbReference>
<dbReference type="CDD" id="cd02440">
    <property type="entry name" value="AdoMet_MTases"/>
    <property type="match status" value="1"/>
</dbReference>
<dbReference type="InterPro" id="IPR002052">
    <property type="entry name" value="DNA_methylase_N6_adenine_CS"/>
</dbReference>
<dbReference type="Proteomes" id="UP000632828">
    <property type="component" value="Unassembled WGS sequence"/>
</dbReference>
<keyword evidence="4" id="KW-1185">Reference proteome</keyword>
<proteinExistence type="predicted"/>
<organism evidence="3 4">
    <name type="scientific">Pelovirga terrestris</name>
    <dbReference type="NCBI Taxonomy" id="2771352"/>
    <lineage>
        <taxon>Bacteria</taxon>
        <taxon>Pseudomonadati</taxon>
        <taxon>Thermodesulfobacteriota</taxon>
        <taxon>Desulfuromonadia</taxon>
        <taxon>Geobacterales</taxon>
        <taxon>Geobacteraceae</taxon>
        <taxon>Pelovirga</taxon>
    </lineage>
</organism>
<evidence type="ECO:0000313" key="4">
    <source>
        <dbReference type="Proteomes" id="UP000632828"/>
    </source>
</evidence>
<dbReference type="RefSeq" id="WP_191153519.1">
    <property type="nucleotide sequence ID" value="NZ_JACWUN010000001.1"/>
</dbReference>
<evidence type="ECO:0000313" key="3">
    <source>
        <dbReference type="EMBL" id="MBD1399247.1"/>
    </source>
</evidence>
<accession>A0A8J6QLE3</accession>
<dbReference type="Gene3D" id="3.40.50.150">
    <property type="entry name" value="Vaccinia Virus protein VP39"/>
    <property type="match status" value="1"/>
</dbReference>
<evidence type="ECO:0000256" key="1">
    <source>
        <dbReference type="ARBA" id="ARBA00022603"/>
    </source>
</evidence>
<dbReference type="PIRSF" id="PIRSF004553">
    <property type="entry name" value="CHP00095"/>
    <property type="match status" value="1"/>
</dbReference>
<dbReference type="EC" id="2.1.1.171" evidence="3"/>
<keyword evidence="1 3" id="KW-0489">Methyltransferase</keyword>
<dbReference type="InterPro" id="IPR004398">
    <property type="entry name" value="RNA_MeTrfase_RsmD"/>
</dbReference>
<dbReference type="PANTHER" id="PTHR43542">
    <property type="entry name" value="METHYLTRANSFERASE"/>
    <property type="match status" value="1"/>
</dbReference>
<name>A0A8J6QLE3_9BACT</name>
<reference evidence="3" key="1">
    <citation type="submission" date="2020-09" db="EMBL/GenBank/DDBJ databases">
        <title>Pelobacter alkaliphilus sp. nov., a novel anaerobic arsenate-reducing bacterium from terrestrial mud volcano.</title>
        <authorList>
            <person name="Khomyakova M.A."/>
            <person name="Merkel A.Y."/>
            <person name="Slobodkin A.I."/>
        </authorList>
    </citation>
    <scope>NUCLEOTIDE SEQUENCE</scope>
    <source>
        <strain evidence="3">M08fum</strain>
    </source>
</reference>
<dbReference type="SUPFAM" id="SSF53335">
    <property type="entry name" value="S-adenosyl-L-methionine-dependent methyltransferases"/>
    <property type="match status" value="1"/>
</dbReference>